<feature type="transmembrane region" description="Helical" evidence="10">
    <location>
        <begin position="524"/>
        <end position="546"/>
    </location>
</feature>
<evidence type="ECO:0000256" key="8">
    <source>
        <dbReference type="ARBA" id="ARBA00023180"/>
    </source>
</evidence>
<dbReference type="InterPro" id="IPR038550">
    <property type="entry name" value="GPCR_3_9-Cys_sf"/>
</dbReference>
<keyword evidence="6 10" id="KW-0472">Membrane</keyword>
<feature type="transmembrane region" description="Helical" evidence="10">
    <location>
        <begin position="364"/>
        <end position="384"/>
    </location>
</feature>
<evidence type="ECO:0000256" key="4">
    <source>
        <dbReference type="ARBA" id="ARBA00022989"/>
    </source>
</evidence>
<keyword evidence="5" id="KW-0297">G-protein coupled receptor</keyword>
<evidence type="ECO:0000256" key="6">
    <source>
        <dbReference type="ARBA" id="ARBA00023136"/>
    </source>
</evidence>
<dbReference type="GO" id="GO:0004930">
    <property type="term" value="F:G protein-coupled receptor activity"/>
    <property type="evidence" value="ECO:0007669"/>
    <property type="project" value="UniProtKB-KW"/>
</dbReference>
<keyword evidence="4 10" id="KW-1133">Transmembrane helix</keyword>
<dbReference type="PANTHER" id="PTHR24061">
    <property type="entry name" value="CALCIUM-SENSING RECEPTOR-RELATED"/>
    <property type="match status" value="1"/>
</dbReference>
<keyword evidence="7" id="KW-0675">Receptor</keyword>
<dbReference type="GeneTree" id="ENSGT01150000286997"/>
<name>A0A8C4RCB8_EPTBU</name>
<evidence type="ECO:0000256" key="1">
    <source>
        <dbReference type="ARBA" id="ARBA00004651"/>
    </source>
</evidence>
<keyword evidence="3 10" id="KW-0812">Transmembrane</keyword>
<dbReference type="Ensembl" id="ENSEBUT00000027872.1">
    <property type="protein sequence ID" value="ENSEBUP00000027296.1"/>
    <property type="gene ID" value="ENSEBUG00000016728.1"/>
</dbReference>
<dbReference type="InterPro" id="IPR001828">
    <property type="entry name" value="ANF_lig-bd_rcpt"/>
</dbReference>
<evidence type="ECO:0000313" key="12">
    <source>
        <dbReference type="Ensembl" id="ENSEBUP00000027296.1"/>
    </source>
</evidence>
<feature type="transmembrane region" description="Helical" evidence="10">
    <location>
        <begin position="491"/>
        <end position="512"/>
    </location>
</feature>
<protein>
    <recommendedName>
        <fullName evidence="11">G-protein coupled receptors family 3 profile domain-containing protein</fullName>
    </recommendedName>
</protein>
<evidence type="ECO:0000313" key="13">
    <source>
        <dbReference type="Proteomes" id="UP000694388"/>
    </source>
</evidence>
<evidence type="ECO:0000256" key="9">
    <source>
        <dbReference type="ARBA" id="ARBA00023224"/>
    </source>
</evidence>
<dbReference type="OMA" id="DICIAWK"/>
<dbReference type="Pfam" id="PF00003">
    <property type="entry name" value="7tm_3"/>
    <property type="match status" value="1"/>
</dbReference>
<sequence>YNQLYTIKWKTNYCTIVPRRKPDFLKKTCRLKKNEKIYIGGNLILKKTLFIYAVDEINRNSFILPNTSLGYMIYDSCFNMHKTLTAALSYLGQNYFASCQCLSDKQQFPSFLRTMPSDTFQSIAIARMVRHFGWVYIVSNEMMNIETIRVVLMSYMSLLFNYCLSSVSIKQMKHQISNEKEINKKFTLNKTISVLMNLGSTASDMLPRKTKLLYRKEQVSVNIFLLEFWEQTFYCTWIQNDESSQLCTGSENLEAADTELTDVSHLGVSYNTYMAVYAIAKALHNLQFCMHVKGILLNISCGDILSFEPWQVRIKYYEIYYFVELFADSPNCYSCAEMFWSTKERTGCAKMPVEFLEFSDPLSVILLACAAVGLVFTMLIWVMIYRLHEMQMGIGLLLFALTGCFVCTINFVGEPTDATCPIRNIFPGPLPDIGFWIMLRRVNPQIFVLLGVSPQMLLCISWVLWNPSKSMQDVSANPGTIILECRDSSPVWPISAFSYLGILIFICLCFSVKTSQLSTSFSEIRFITFSMLVCSLICLAFVPAYASTQGKYSTASEIFALLSAAFGIMSCIFVPKYYYVFNLKKSNTH</sequence>
<keyword evidence="9" id="KW-0807">Transducer</keyword>
<dbReference type="PANTHER" id="PTHR24061:SF422">
    <property type="entry name" value="G-PROTEIN COUPLED RECEPTORS FAMILY 3 PROFILE DOMAIN-CONTAINING PROTEIN"/>
    <property type="match status" value="1"/>
</dbReference>
<keyword evidence="2" id="KW-1003">Cell membrane</keyword>
<reference evidence="12" key="1">
    <citation type="submission" date="2025-08" db="UniProtKB">
        <authorList>
            <consortium name="Ensembl"/>
        </authorList>
    </citation>
    <scope>IDENTIFICATION</scope>
</reference>
<dbReference type="GO" id="GO:0005886">
    <property type="term" value="C:plasma membrane"/>
    <property type="evidence" value="ECO:0007669"/>
    <property type="project" value="UniProtKB-SubCell"/>
</dbReference>
<dbReference type="Gene3D" id="2.10.50.30">
    <property type="entry name" value="GPCR, family 3, nine cysteines domain"/>
    <property type="match status" value="1"/>
</dbReference>
<organism evidence="12 13">
    <name type="scientific">Eptatretus burgeri</name>
    <name type="common">Inshore hagfish</name>
    <dbReference type="NCBI Taxonomy" id="7764"/>
    <lineage>
        <taxon>Eukaryota</taxon>
        <taxon>Metazoa</taxon>
        <taxon>Chordata</taxon>
        <taxon>Craniata</taxon>
        <taxon>Vertebrata</taxon>
        <taxon>Cyclostomata</taxon>
        <taxon>Myxini</taxon>
        <taxon>Myxiniformes</taxon>
        <taxon>Myxinidae</taxon>
        <taxon>Eptatretinae</taxon>
        <taxon>Eptatretus</taxon>
    </lineage>
</organism>
<evidence type="ECO:0000256" key="7">
    <source>
        <dbReference type="ARBA" id="ARBA00023170"/>
    </source>
</evidence>
<reference evidence="12" key="2">
    <citation type="submission" date="2025-09" db="UniProtKB">
        <authorList>
            <consortium name="Ensembl"/>
        </authorList>
    </citation>
    <scope>IDENTIFICATION</scope>
</reference>
<evidence type="ECO:0000256" key="2">
    <source>
        <dbReference type="ARBA" id="ARBA00022475"/>
    </source>
</evidence>
<evidence type="ECO:0000259" key="11">
    <source>
        <dbReference type="PROSITE" id="PS50259"/>
    </source>
</evidence>
<accession>A0A8C4RCB8</accession>
<dbReference type="Proteomes" id="UP000694388">
    <property type="component" value="Unplaced"/>
</dbReference>
<feature type="transmembrane region" description="Helical" evidence="10">
    <location>
        <begin position="558"/>
        <end position="579"/>
    </location>
</feature>
<dbReference type="InterPro" id="IPR028082">
    <property type="entry name" value="Peripla_BP_I"/>
</dbReference>
<dbReference type="SUPFAM" id="SSF53822">
    <property type="entry name" value="Periplasmic binding protein-like I"/>
    <property type="match status" value="1"/>
</dbReference>
<dbReference type="PRINTS" id="PR00248">
    <property type="entry name" value="GPCRMGR"/>
</dbReference>
<proteinExistence type="predicted"/>
<keyword evidence="13" id="KW-1185">Reference proteome</keyword>
<evidence type="ECO:0000256" key="3">
    <source>
        <dbReference type="ARBA" id="ARBA00022692"/>
    </source>
</evidence>
<evidence type="ECO:0000256" key="10">
    <source>
        <dbReference type="SAM" id="Phobius"/>
    </source>
</evidence>
<dbReference type="InterPro" id="IPR000337">
    <property type="entry name" value="GPCR_3"/>
</dbReference>
<comment type="subcellular location">
    <subcellularLocation>
        <location evidence="1">Cell membrane</location>
        <topology evidence="1">Multi-pass membrane protein</topology>
    </subcellularLocation>
</comment>
<dbReference type="AlphaFoldDB" id="A0A8C4RCB8"/>
<dbReference type="InterPro" id="IPR000068">
    <property type="entry name" value="GPCR_3_Ca_sens_rcpt-rel"/>
</dbReference>
<dbReference type="Gene3D" id="3.40.50.2300">
    <property type="match status" value="4"/>
</dbReference>
<keyword evidence="8" id="KW-0325">Glycoprotein</keyword>
<dbReference type="InterPro" id="IPR017978">
    <property type="entry name" value="GPCR_3_C"/>
</dbReference>
<feature type="transmembrane region" description="Helical" evidence="10">
    <location>
        <begin position="390"/>
        <end position="413"/>
    </location>
</feature>
<feature type="transmembrane region" description="Helical" evidence="10">
    <location>
        <begin position="446"/>
        <end position="465"/>
    </location>
</feature>
<feature type="domain" description="G-protein coupled receptors family 3 profile" evidence="11">
    <location>
        <begin position="396"/>
        <end position="589"/>
    </location>
</feature>
<evidence type="ECO:0000256" key="5">
    <source>
        <dbReference type="ARBA" id="ARBA00023040"/>
    </source>
</evidence>
<dbReference type="PROSITE" id="PS50259">
    <property type="entry name" value="G_PROTEIN_RECEP_F3_4"/>
    <property type="match status" value="1"/>
</dbReference>
<dbReference type="Pfam" id="PF01094">
    <property type="entry name" value="ANF_receptor"/>
    <property type="match status" value="1"/>
</dbReference>